<accession>A0ABN3NL16</accession>
<evidence type="ECO:0000313" key="1">
    <source>
        <dbReference type="EMBL" id="GAA2523570.1"/>
    </source>
</evidence>
<evidence type="ECO:0000313" key="2">
    <source>
        <dbReference type="Proteomes" id="UP001501777"/>
    </source>
</evidence>
<proteinExistence type="predicted"/>
<dbReference type="Proteomes" id="UP001501777">
    <property type="component" value="Unassembled WGS sequence"/>
</dbReference>
<dbReference type="EMBL" id="BAAASG010000036">
    <property type="protein sequence ID" value="GAA2523570.1"/>
    <property type="molecule type" value="Genomic_DNA"/>
</dbReference>
<protein>
    <submittedName>
        <fullName evidence="1">Uncharacterized protein</fullName>
    </submittedName>
</protein>
<organism evidence="1 2">
    <name type="scientific">Streptomyces longisporus</name>
    <dbReference type="NCBI Taxonomy" id="1948"/>
    <lineage>
        <taxon>Bacteria</taxon>
        <taxon>Bacillati</taxon>
        <taxon>Actinomycetota</taxon>
        <taxon>Actinomycetes</taxon>
        <taxon>Kitasatosporales</taxon>
        <taxon>Streptomycetaceae</taxon>
        <taxon>Streptomyces</taxon>
    </lineage>
</organism>
<reference evidence="1 2" key="1">
    <citation type="journal article" date="2019" name="Int. J. Syst. Evol. Microbiol.">
        <title>The Global Catalogue of Microorganisms (GCM) 10K type strain sequencing project: providing services to taxonomists for standard genome sequencing and annotation.</title>
        <authorList>
            <consortium name="The Broad Institute Genomics Platform"/>
            <consortium name="The Broad Institute Genome Sequencing Center for Infectious Disease"/>
            <person name="Wu L."/>
            <person name="Ma J."/>
        </authorList>
    </citation>
    <scope>NUCLEOTIDE SEQUENCE [LARGE SCALE GENOMIC DNA]</scope>
    <source>
        <strain evidence="1 2">JCM 4395</strain>
    </source>
</reference>
<sequence length="60" mass="5869">MLDAALGQRVRAARPLTGIHAGTGALLDASAARPGPGGRPGFGGLRAALVHAGDIDAARV</sequence>
<gene>
    <name evidence="1" type="ORF">GCM10010276_88470</name>
</gene>
<keyword evidence="2" id="KW-1185">Reference proteome</keyword>
<comment type="caution">
    <text evidence="1">The sequence shown here is derived from an EMBL/GenBank/DDBJ whole genome shotgun (WGS) entry which is preliminary data.</text>
</comment>
<name>A0ABN3NL16_STRLO</name>